<feature type="domain" description="VanZ-like" evidence="1">
    <location>
        <begin position="2"/>
        <end position="46"/>
    </location>
</feature>
<evidence type="ECO:0000259" key="1">
    <source>
        <dbReference type="Pfam" id="PF04892"/>
    </source>
</evidence>
<organism evidence="2 3">
    <name type="scientific">Siminovitchia terrae</name>
    <name type="common">Bacillus terrae</name>
    <dbReference type="NCBI Taxonomy" id="1914933"/>
    <lineage>
        <taxon>Bacteria</taxon>
        <taxon>Bacillati</taxon>
        <taxon>Bacillota</taxon>
        <taxon>Bacilli</taxon>
        <taxon>Bacillales</taxon>
        <taxon>Bacillaceae</taxon>
        <taxon>Siminovitchia</taxon>
    </lineage>
</organism>
<dbReference type="InterPro" id="IPR006976">
    <property type="entry name" value="VanZ-like"/>
</dbReference>
<dbReference type="Pfam" id="PF04892">
    <property type="entry name" value="VanZ"/>
    <property type="match status" value="1"/>
</dbReference>
<sequence>MFLTSCVIESYQLLFSYFGLIWTRGCNVDDIIVNTAGGMMSFLLWKKVKKLHSRRKFYKIKG</sequence>
<dbReference type="EMBL" id="QYTW02000049">
    <property type="protein sequence ID" value="RST56976.1"/>
    <property type="molecule type" value="Genomic_DNA"/>
</dbReference>
<name>A0A429X0J2_SIMTE</name>
<dbReference type="Proteomes" id="UP000287296">
    <property type="component" value="Unassembled WGS sequence"/>
</dbReference>
<gene>
    <name evidence="2" type="ORF">D5F11_025245</name>
</gene>
<dbReference type="AlphaFoldDB" id="A0A429X0J2"/>
<protein>
    <submittedName>
        <fullName evidence="2">VanZ family protein</fullName>
    </submittedName>
</protein>
<comment type="caution">
    <text evidence="2">The sequence shown here is derived from an EMBL/GenBank/DDBJ whole genome shotgun (WGS) entry which is preliminary data.</text>
</comment>
<evidence type="ECO:0000313" key="3">
    <source>
        <dbReference type="Proteomes" id="UP000287296"/>
    </source>
</evidence>
<dbReference type="OrthoDB" id="4822551at2"/>
<evidence type="ECO:0000313" key="2">
    <source>
        <dbReference type="EMBL" id="RST56976.1"/>
    </source>
</evidence>
<reference evidence="2 3" key="1">
    <citation type="submission" date="2018-12" db="EMBL/GenBank/DDBJ databases">
        <authorList>
            <person name="Sun L."/>
            <person name="Chen Z."/>
        </authorList>
    </citation>
    <scope>NUCLEOTIDE SEQUENCE [LARGE SCALE GENOMIC DNA]</scope>
    <source>
        <strain evidence="2 3">LMG 29736</strain>
    </source>
</reference>
<proteinExistence type="predicted"/>
<accession>A0A429X0J2</accession>